<accession>A0ABT9LYK6</accession>
<sequence length="36" mass="4147">MAKTVAVEWDAFFQGEIRPKDVAAVRALRVRYLTHT</sequence>
<evidence type="ECO:0000313" key="1">
    <source>
        <dbReference type="EMBL" id="MDP9729356.1"/>
    </source>
</evidence>
<organism evidence="1 2">
    <name type="scientific">Alicyclobacillus tolerans</name>
    <dbReference type="NCBI Taxonomy" id="90970"/>
    <lineage>
        <taxon>Bacteria</taxon>
        <taxon>Bacillati</taxon>
        <taxon>Bacillota</taxon>
        <taxon>Bacilli</taxon>
        <taxon>Bacillales</taxon>
        <taxon>Alicyclobacillaceae</taxon>
        <taxon>Alicyclobacillus</taxon>
    </lineage>
</organism>
<name>A0ABT9LYK6_9BACL</name>
<keyword evidence="2" id="KW-1185">Reference proteome</keyword>
<dbReference type="Proteomes" id="UP001229209">
    <property type="component" value="Unassembled WGS sequence"/>
</dbReference>
<reference evidence="1 2" key="1">
    <citation type="submission" date="2023-07" db="EMBL/GenBank/DDBJ databases">
        <title>Genomic Encyclopedia of Type Strains, Phase IV (KMG-IV): sequencing the most valuable type-strain genomes for metagenomic binning, comparative biology and taxonomic classification.</title>
        <authorList>
            <person name="Goeker M."/>
        </authorList>
    </citation>
    <scope>NUCLEOTIDE SEQUENCE [LARGE SCALE GENOMIC DNA]</scope>
    <source>
        <strain evidence="1 2">DSM 25924</strain>
    </source>
</reference>
<protein>
    <submittedName>
        <fullName evidence="1">Uncharacterized protein</fullName>
    </submittedName>
</protein>
<dbReference type="EMBL" id="JAURUO010000013">
    <property type="protein sequence ID" value="MDP9729356.1"/>
    <property type="molecule type" value="Genomic_DNA"/>
</dbReference>
<proteinExistence type="predicted"/>
<evidence type="ECO:0000313" key="2">
    <source>
        <dbReference type="Proteomes" id="UP001229209"/>
    </source>
</evidence>
<gene>
    <name evidence="1" type="ORF">J2S04_002329</name>
</gene>
<comment type="caution">
    <text evidence="1">The sequence shown here is derived from an EMBL/GenBank/DDBJ whole genome shotgun (WGS) entry which is preliminary data.</text>
</comment>